<keyword evidence="4" id="KW-0249">Electron transport</keyword>
<dbReference type="Pfam" id="PF00037">
    <property type="entry name" value="Fer4"/>
    <property type="match status" value="1"/>
</dbReference>
<dbReference type="PANTHER" id="PTHR30176">
    <property type="entry name" value="FERREDOXIN-TYPE PROTEIN NAPH"/>
    <property type="match status" value="1"/>
</dbReference>
<keyword evidence="2" id="KW-0004">4Fe-4S</keyword>
<keyword evidence="6" id="KW-0411">Iron-sulfur</keyword>
<evidence type="ECO:0000259" key="8">
    <source>
        <dbReference type="PROSITE" id="PS51379"/>
    </source>
</evidence>
<dbReference type="PROSITE" id="PS51379">
    <property type="entry name" value="4FE4S_FER_2"/>
    <property type="match status" value="1"/>
</dbReference>
<keyword evidence="7" id="KW-1133">Transmembrane helix</keyword>
<dbReference type="GO" id="GO:0051539">
    <property type="term" value="F:4 iron, 4 sulfur cluster binding"/>
    <property type="evidence" value="ECO:0007669"/>
    <property type="project" value="UniProtKB-KW"/>
</dbReference>
<evidence type="ECO:0000256" key="3">
    <source>
        <dbReference type="ARBA" id="ARBA00022723"/>
    </source>
</evidence>
<keyword evidence="3" id="KW-0479">Metal-binding</keyword>
<keyword evidence="5" id="KW-0408">Iron</keyword>
<keyword evidence="7" id="KW-0472">Membrane</keyword>
<dbReference type="InterPro" id="IPR051684">
    <property type="entry name" value="Electron_Trans/Redox"/>
</dbReference>
<evidence type="ECO:0000256" key="2">
    <source>
        <dbReference type="ARBA" id="ARBA00022485"/>
    </source>
</evidence>
<evidence type="ECO:0000256" key="5">
    <source>
        <dbReference type="ARBA" id="ARBA00023004"/>
    </source>
</evidence>
<evidence type="ECO:0000256" key="4">
    <source>
        <dbReference type="ARBA" id="ARBA00022982"/>
    </source>
</evidence>
<sequence>MLHEIVARPSLRLRALQWCNRAVLFASTLFLGEWALFGVFRCPFVVPFVSCQNCPVITCPGQAARMFWGFWGVWLAVVALFGKAFCGWLCPGQLVNRVLALNPFRFGPNPVGAANFRWARYLVLATGLTAWFVLGQPRVDVPIRVGEFWPSAWLTWKHAFPMWDLRLLITLGGLALGLVVLMCWCRFVCPFGAALEVARKFAPLRFYRTEQCNDCDKCRRVCVMRTRPGEENCTNCGDCAESCPTDCIRFGLKGRK</sequence>
<dbReference type="Pfam" id="PF12801">
    <property type="entry name" value="Fer4_5"/>
    <property type="match status" value="2"/>
</dbReference>
<accession>A0A212JIN2</accession>
<evidence type="ECO:0000256" key="1">
    <source>
        <dbReference type="ARBA" id="ARBA00022448"/>
    </source>
</evidence>
<feature type="domain" description="4Fe-4S ferredoxin-type" evidence="8">
    <location>
        <begin position="224"/>
        <end position="253"/>
    </location>
</feature>
<dbReference type="InterPro" id="IPR017900">
    <property type="entry name" value="4Fe4S_Fe_S_CS"/>
</dbReference>
<dbReference type="SUPFAM" id="SSF54862">
    <property type="entry name" value="4Fe-4S ferredoxins"/>
    <property type="match status" value="1"/>
</dbReference>
<feature type="transmembrane region" description="Helical" evidence="7">
    <location>
        <begin position="118"/>
        <end position="134"/>
    </location>
</feature>
<dbReference type="EMBL" id="FLUP01000001">
    <property type="protein sequence ID" value="SBV99261.1"/>
    <property type="molecule type" value="Genomic_DNA"/>
</dbReference>
<evidence type="ECO:0000313" key="9">
    <source>
        <dbReference type="EMBL" id="SBV99261.1"/>
    </source>
</evidence>
<feature type="transmembrane region" description="Helical" evidence="7">
    <location>
        <begin position="68"/>
        <end position="90"/>
    </location>
</feature>
<evidence type="ECO:0000256" key="6">
    <source>
        <dbReference type="ARBA" id="ARBA00023014"/>
    </source>
</evidence>
<dbReference type="InterPro" id="IPR017896">
    <property type="entry name" value="4Fe4S_Fe-S-bd"/>
</dbReference>
<name>A0A212JIN2_9BACT</name>
<reference evidence="9" key="1">
    <citation type="submission" date="2016-04" db="EMBL/GenBank/DDBJ databases">
        <authorList>
            <person name="Evans L.H."/>
            <person name="Alamgir A."/>
            <person name="Owens N."/>
            <person name="Weber N.D."/>
            <person name="Virtaneva K."/>
            <person name="Barbian K."/>
            <person name="Babar A."/>
            <person name="Rosenke K."/>
        </authorList>
    </citation>
    <scope>NUCLEOTIDE SEQUENCE</scope>
    <source>
        <strain evidence="9">92-2</strain>
    </source>
</reference>
<dbReference type="GO" id="GO:0005886">
    <property type="term" value="C:plasma membrane"/>
    <property type="evidence" value="ECO:0007669"/>
    <property type="project" value="TreeGrafter"/>
</dbReference>
<dbReference type="PROSITE" id="PS00198">
    <property type="entry name" value="4FE4S_FER_1"/>
    <property type="match status" value="1"/>
</dbReference>
<organism evidence="9">
    <name type="scientific">uncultured Desulfovibrio sp</name>
    <dbReference type="NCBI Taxonomy" id="167968"/>
    <lineage>
        <taxon>Bacteria</taxon>
        <taxon>Pseudomonadati</taxon>
        <taxon>Thermodesulfobacteriota</taxon>
        <taxon>Desulfovibrionia</taxon>
        <taxon>Desulfovibrionales</taxon>
        <taxon>Desulfovibrionaceae</taxon>
        <taxon>Desulfovibrio</taxon>
        <taxon>environmental samples</taxon>
    </lineage>
</organism>
<dbReference type="AlphaFoldDB" id="A0A212JIN2"/>
<evidence type="ECO:0000256" key="7">
    <source>
        <dbReference type="SAM" id="Phobius"/>
    </source>
</evidence>
<proteinExistence type="predicted"/>
<dbReference type="RefSeq" id="WP_227118290.1">
    <property type="nucleotide sequence ID" value="NZ_LT598928.1"/>
</dbReference>
<dbReference type="PANTHER" id="PTHR30176:SF3">
    <property type="entry name" value="FERREDOXIN-TYPE PROTEIN NAPH"/>
    <property type="match status" value="1"/>
</dbReference>
<keyword evidence="1" id="KW-0813">Transport</keyword>
<dbReference type="GO" id="GO:0046872">
    <property type="term" value="F:metal ion binding"/>
    <property type="evidence" value="ECO:0007669"/>
    <property type="project" value="UniProtKB-KW"/>
</dbReference>
<protein>
    <submittedName>
        <fullName evidence="9">4Fe-4S ferredoxin iron-sulfur binding domain protein</fullName>
    </submittedName>
</protein>
<keyword evidence="7" id="KW-0812">Transmembrane</keyword>
<feature type="transmembrane region" description="Helical" evidence="7">
    <location>
        <begin position="167"/>
        <end position="189"/>
    </location>
</feature>
<feature type="transmembrane region" description="Helical" evidence="7">
    <location>
        <begin position="21"/>
        <end position="40"/>
    </location>
</feature>
<gene>
    <name evidence="9" type="ORF">KM92DES2_11181</name>
</gene>